<reference evidence="3 4" key="1">
    <citation type="submission" date="2019-02" db="EMBL/GenBank/DDBJ databases">
        <title>Deep-cultivation of Planctomycetes and their phenomic and genomic characterization uncovers novel biology.</title>
        <authorList>
            <person name="Wiegand S."/>
            <person name="Jogler M."/>
            <person name="Boedeker C."/>
            <person name="Pinto D."/>
            <person name="Vollmers J."/>
            <person name="Rivas-Marin E."/>
            <person name="Kohn T."/>
            <person name="Peeters S.H."/>
            <person name="Heuer A."/>
            <person name="Rast P."/>
            <person name="Oberbeckmann S."/>
            <person name="Bunk B."/>
            <person name="Jeske O."/>
            <person name="Meyerdierks A."/>
            <person name="Storesund J.E."/>
            <person name="Kallscheuer N."/>
            <person name="Luecker S."/>
            <person name="Lage O.M."/>
            <person name="Pohl T."/>
            <person name="Merkel B.J."/>
            <person name="Hornburger P."/>
            <person name="Mueller R.-W."/>
            <person name="Bruemmer F."/>
            <person name="Labrenz M."/>
            <person name="Spormann A.M."/>
            <person name="Op den Camp H."/>
            <person name="Overmann J."/>
            <person name="Amann R."/>
            <person name="Jetten M.S.M."/>
            <person name="Mascher T."/>
            <person name="Medema M.H."/>
            <person name="Devos D.P."/>
            <person name="Kaster A.-K."/>
            <person name="Ovreas L."/>
            <person name="Rohde M."/>
            <person name="Galperin M.Y."/>
            <person name="Jogler C."/>
        </authorList>
    </citation>
    <scope>NUCLEOTIDE SEQUENCE [LARGE SCALE GENOMIC DNA]</scope>
    <source>
        <strain evidence="3 4">Pan181</strain>
    </source>
</reference>
<accession>A0A518AVF0</accession>
<evidence type="ECO:0008006" key="5">
    <source>
        <dbReference type="Google" id="ProtNLM"/>
    </source>
</evidence>
<protein>
    <recommendedName>
        <fullName evidence="5">Dockerin domain-containing protein</fullName>
    </recommendedName>
</protein>
<evidence type="ECO:0000256" key="2">
    <source>
        <dbReference type="SAM" id="SignalP"/>
    </source>
</evidence>
<dbReference type="AlphaFoldDB" id="A0A518AVF0"/>
<keyword evidence="2" id="KW-0732">Signal</keyword>
<evidence type="ECO:0000313" key="4">
    <source>
        <dbReference type="Proteomes" id="UP000315750"/>
    </source>
</evidence>
<dbReference type="EMBL" id="CP036278">
    <property type="protein sequence ID" value="QDU58691.1"/>
    <property type="molecule type" value="Genomic_DNA"/>
</dbReference>
<feature type="compositionally biased region" description="Polar residues" evidence="1">
    <location>
        <begin position="104"/>
        <end position="114"/>
    </location>
</feature>
<keyword evidence="4" id="KW-1185">Reference proteome</keyword>
<dbReference type="PROSITE" id="PS00018">
    <property type="entry name" value="EF_HAND_1"/>
    <property type="match status" value="1"/>
</dbReference>
<feature type="region of interest" description="Disordered" evidence="1">
    <location>
        <begin position="104"/>
        <end position="125"/>
    </location>
</feature>
<dbReference type="InterPro" id="IPR018247">
    <property type="entry name" value="EF_Hand_1_Ca_BS"/>
</dbReference>
<dbReference type="RefSeq" id="WP_145251028.1">
    <property type="nucleotide sequence ID" value="NZ_CP036278.1"/>
</dbReference>
<evidence type="ECO:0000256" key="1">
    <source>
        <dbReference type="SAM" id="MobiDB-lite"/>
    </source>
</evidence>
<sequence length="546" mass="59128" precursor="true">MSRTLVFTISQLLTFAAMFCCVVADVHGDAIGINFIGGPHSGGPDGPWIEGTDRFDNPIVNLLDGEVLGPNETDLNWTPGTDYSLLMNRAGVVAQANWNNLAPWSETANSSNGTPRADSSKTGLTSDEGTYFSNTKIAWEADNSWYSRNGSTVDASGNPWPAIDDGDEALMQGYIDVSSSDADVTVQLTNLPFPKYDVYVYIGSSGIQSDGRISRVRLYDYESPATMPNLSDALFYNTDGNDIPADEDDLLTDTYVLSNTGSGFFESRSDYLRATATSEFEAMNRPSNYVKFENQTSSDIQIQLYRDPTYGNMGLAGIQIVEAKNLDLVIDRNSGYAEIRNPNDIPIDIDFYQILSESGGINLDAMLTLEEQDYEGNGASGTGNGWEVLGDSTSSKVSEGYLNGSTQIAPGEAISLGYLYNGNGTEDIRLRYNDLNSDVKNIAAVYTDLFIAGDFNQDGLVNLADYTVWRDTLGSTTDLRANGDDTGASQGVVDMSDYQIWKTNFGMQAGLSSAESQSVPEPHSVSLMALLVATAMAGQRLHTSRT</sequence>
<feature type="signal peptide" evidence="2">
    <location>
        <begin position="1"/>
        <end position="24"/>
    </location>
</feature>
<dbReference type="Proteomes" id="UP000315750">
    <property type="component" value="Chromosome"/>
</dbReference>
<dbReference type="KEGG" id="amuc:Pan181_49310"/>
<dbReference type="OrthoDB" id="230357at2"/>
<name>A0A518AVF0_9BACT</name>
<feature type="chain" id="PRO_5021918692" description="Dockerin domain-containing protein" evidence="2">
    <location>
        <begin position="25"/>
        <end position="546"/>
    </location>
</feature>
<proteinExistence type="predicted"/>
<organism evidence="3 4">
    <name type="scientific">Aeoliella mucimassa</name>
    <dbReference type="NCBI Taxonomy" id="2527972"/>
    <lineage>
        <taxon>Bacteria</taxon>
        <taxon>Pseudomonadati</taxon>
        <taxon>Planctomycetota</taxon>
        <taxon>Planctomycetia</taxon>
        <taxon>Pirellulales</taxon>
        <taxon>Lacipirellulaceae</taxon>
        <taxon>Aeoliella</taxon>
    </lineage>
</organism>
<gene>
    <name evidence="3" type="ORF">Pan181_49310</name>
</gene>
<evidence type="ECO:0000313" key="3">
    <source>
        <dbReference type="EMBL" id="QDU58691.1"/>
    </source>
</evidence>